<evidence type="ECO:0008006" key="4">
    <source>
        <dbReference type="Google" id="ProtNLM"/>
    </source>
</evidence>
<evidence type="ECO:0000256" key="1">
    <source>
        <dbReference type="SAM" id="MobiDB-lite"/>
    </source>
</evidence>
<dbReference type="EMBL" id="BJHY01000001">
    <property type="protein sequence ID" value="GDY76311.1"/>
    <property type="molecule type" value="Genomic_DNA"/>
</dbReference>
<evidence type="ECO:0000313" key="3">
    <source>
        <dbReference type="Proteomes" id="UP000299211"/>
    </source>
</evidence>
<protein>
    <recommendedName>
        <fullName evidence="4">Catalase</fullName>
    </recommendedName>
</protein>
<organism evidence="2 3">
    <name type="scientific">Streptomyces avermitilis</name>
    <dbReference type="NCBI Taxonomy" id="33903"/>
    <lineage>
        <taxon>Bacteria</taxon>
        <taxon>Bacillati</taxon>
        <taxon>Actinomycetota</taxon>
        <taxon>Actinomycetes</taxon>
        <taxon>Kitasatosporales</taxon>
        <taxon>Streptomycetaceae</taxon>
        <taxon>Streptomyces</taxon>
    </lineage>
</organism>
<evidence type="ECO:0000313" key="2">
    <source>
        <dbReference type="EMBL" id="GDY76311.1"/>
    </source>
</evidence>
<comment type="caution">
    <text evidence="2">The sequence shown here is derived from an EMBL/GenBank/DDBJ whole genome shotgun (WGS) entry which is preliminary data.</text>
</comment>
<feature type="region of interest" description="Disordered" evidence="1">
    <location>
        <begin position="66"/>
        <end position="109"/>
    </location>
</feature>
<dbReference type="AlphaFoldDB" id="A0A4D4MVV4"/>
<dbReference type="Proteomes" id="UP000299211">
    <property type="component" value="Unassembled WGS sequence"/>
</dbReference>
<name>A0A4D4MVV4_STRAX</name>
<gene>
    <name evidence="2" type="ORF">SAV31267_057960</name>
</gene>
<reference evidence="2 3" key="1">
    <citation type="submission" date="2019-04" db="EMBL/GenBank/DDBJ databases">
        <title>Draft genome sequences of Streptomyces avermitilis ATCC 31267.</title>
        <authorList>
            <person name="Komaki H."/>
            <person name="Tamura T."/>
            <person name="Hosoyama A."/>
        </authorList>
    </citation>
    <scope>NUCLEOTIDE SEQUENCE [LARGE SCALE GENOMIC DNA]</scope>
    <source>
        <strain evidence="2 3">ATCC 31267</strain>
    </source>
</reference>
<sequence length="109" mass="11910">MAAQFVPYTPDVEDDDPHFDQNVQTVIAKTEAYITESVKAGGTGRALRDAHAKGYGLVRGEVEILDGLPPSTPKASTRLREPMTRSSASPTARLTPEPTRDWAPPPDWH</sequence>
<proteinExistence type="predicted"/>
<accession>A0A4D4MVV4</accession>